<feature type="region of interest" description="Disordered" evidence="4">
    <location>
        <begin position="37"/>
        <end position="168"/>
    </location>
</feature>
<evidence type="ECO:0000313" key="7">
    <source>
        <dbReference type="Proteomes" id="UP000030656"/>
    </source>
</evidence>
<dbReference type="GO" id="GO:0005634">
    <property type="term" value="C:nucleus"/>
    <property type="evidence" value="ECO:0007669"/>
    <property type="project" value="UniProtKB-SubCell"/>
</dbReference>
<reference evidence="6 7" key="2">
    <citation type="submission" date="2013-02" db="EMBL/GenBank/DDBJ databases">
        <title>The Genome Sequence of Plasmodium falciparum FCH/4.</title>
        <authorList>
            <consortium name="The Broad Institute Genome Sequencing Platform"/>
            <consortium name="The Broad Institute Genome Sequencing Center for Infectious Disease"/>
            <person name="Neafsey D."/>
            <person name="Cheeseman I."/>
            <person name="Volkman S."/>
            <person name="Adams J."/>
            <person name="Walker B."/>
            <person name="Young S.K."/>
            <person name="Zeng Q."/>
            <person name="Gargeya S."/>
            <person name="Fitzgerald M."/>
            <person name="Haas B."/>
            <person name="Abouelleil A."/>
            <person name="Alvarado L."/>
            <person name="Arachchi H.M."/>
            <person name="Berlin A.M."/>
            <person name="Chapman S.B."/>
            <person name="Dewar J."/>
            <person name="Goldberg J."/>
            <person name="Griggs A."/>
            <person name="Gujja S."/>
            <person name="Hansen M."/>
            <person name="Howarth C."/>
            <person name="Imamovic A."/>
            <person name="Larimer J."/>
            <person name="McCowan C."/>
            <person name="Murphy C."/>
            <person name="Neiman D."/>
            <person name="Pearson M."/>
            <person name="Priest M."/>
            <person name="Roberts A."/>
            <person name="Saif S."/>
            <person name="Shea T."/>
            <person name="Sisk P."/>
            <person name="Sykes S."/>
            <person name="Wortman J."/>
            <person name="Nusbaum C."/>
            <person name="Birren B."/>
        </authorList>
    </citation>
    <scope>NUCLEOTIDE SEQUENCE [LARGE SCALE GENOMIC DNA]</scope>
    <source>
        <strain evidence="6 7">FCH/4</strain>
    </source>
</reference>
<evidence type="ECO:0000256" key="2">
    <source>
        <dbReference type="ARBA" id="ARBA00023186"/>
    </source>
</evidence>
<keyword evidence="3" id="KW-0539">Nucleus</keyword>
<feature type="compositionally biased region" description="Acidic residues" evidence="4">
    <location>
        <begin position="124"/>
        <end position="144"/>
    </location>
</feature>
<comment type="subcellular location">
    <subcellularLocation>
        <location evidence="1">Nucleus</location>
    </subcellularLocation>
</comment>
<reference evidence="6 7" key="1">
    <citation type="submission" date="2013-02" db="EMBL/GenBank/DDBJ databases">
        <title>The Genome Annotation of Plasmodium falciparum FCH/4.</title>
        <authorList>
            <consortium name="The Broad Institute Genome Sequencing Platform"/>
            <consortium name="The Broad Institute Genome Sequencing Center for Infectious Disease"/>
            <person name="Neafsey D."/>
            <person name="Hoffman S."/>
            <person name="Volkman S."/>
            <person name="Rosenthal P."/>
            <person name="Walker B."/>
            <person name="Young S.K."/>
            <person name="Zeng Q."/>
            <person name="Gargeya S."/>
            <person name="Fitzgerald M."/>
            <person name="Haas B."/>
            <person name="Abouelleil A."/>
            <person name="Allen A.W."/>
            <person name="Alvarado L."/>
            <person name="Arachchi H.M."/>
            <person name="Berlin A.M."/>
            <person name="Chapman S.B."/>
            <person name="Gainer-Dewar J."/>
            <person name="Goldberg J."/>
            <person name="Griggs A."/>
            <person name="Gujja S."/>
            <person name="Hansen M."/>
            <person name="Howarth C."/>
            <person name="Imamovic A."/>
            <person name="Ireland A."/>
            <person name="Larimer J."/>
            <person name="McCowan C."/>
            <person name="Murphy C."/>
            <person name="Pearson M."/>
            <person name="Poon T.W."/>
            <person name="Priest M."/>
            <person name="Roberts A."/>
            <person name="Saif S."/>
            <person name="Shea T."/>
            <person name="Sisk P."/>
            <person name="Sykes S."/>
            <person name="Wortman J."/>
            <person name="Nusbaum C."/>
            <person name="Birren B."/>
        </authorList>
    </citation>
    <scope>NUCLEOTIDE SEQUENCE [LARGE SCALE GENOMIC DNA]</scope>
    <source>
        <strain evidence="6 7">FCH/4</strain>
    </source>
</reference>
<feature type="compositionally biased region" description="Basic and acidic residues" evidence="4">
    <location>
        <begin position="39"/>
        <end position="56"/>
    </location>
</feature>
<dbReference type="Pfam" id="PF09649">
    <property type="entry name" value="CHZ"/>
    <property type="match status" value="1"/>
</dbReference>
<evidence type="ECO:0000256" key="4">
    <source>
        <dbReference type="SAM" id="MobiDB-lite"/>
    </source>
</evidence>
<evidence type="ECO:0000256" key="1">
    <source>
        <dbReference type="ARBA" id="ARBA00004123"/>
    </source>
</evidence>
<feature type="compositionally biased region" description="Acidic residues" evidence="4">
    <location>
        <begin position="272"/>
        <end position="304"/>
    </location>
</feature>
<dbReference type="EMBL" id="KI927926">
    <property type="protein sequence ID" value="ETW30255.1"/>
    <property type="molecule type" value="Genomic_DNA"/>
</dbReference>
<proteinExistence type="predicted"/>
<evidence type="ECO:0000256" key="3">
    <source>
        <dbReference type="ARBA" id="ARBA00023242"/>
    </source>
</evidence>
<evidence type="ECO:0000259" key="5">
    <source>
        <dbReference type="Pfam" id="PF09649"/>
    </source>
</evidence>
<organism evidence="6 7">
    <name type="scientific">Plasmodium falciparum FCH/4</name>
    <dbReference type="NCBI Taxonomy" id="1036724"/>
    <lineage>
        <taxon>Eukaryota</taxon>
        <taxon>Sar</taxon>
        <taxon>Alveolata</taxon>
        <taxon>Apicomplexa</taxon>
        <taxon>Aconoidasida</taxon>
        <taxon>Haemosporida</taxon>
        <taxon>Plasmodiidae</taxon>
        <taxon>Plasmodium</taxon>
        <taxon>Plasmodium (Laverania)</taxon>
    </lineage>
</organism>
<keyword evidence="2" id="KW-0143">Chaperone</keyword>
<dbReference type="OrthoDB" id="387476at2759"/>
<feature type="compositionally biased region" description="Acidic residues" evidence="4">
    <location>
        <begin position="70"/>
        <end position="86"/>
    </location>
</feature>
<name>A0A024VPV0_PLAFA</name>
<protein>
    <recommendedName>
        <fullName evidence="5">Histone chaperone domain-containing protein</fullName>
    </recommendedName>
</protein>
<sequence>MLYKLRNIYTVSEKSQIEDVLDKILPGKDLNLVTLKSSDISEKKEKSKADLQKSESKNNNLKKKRKIIESEEETNINSDDEEEEEEYQRKKQKKQKNSNVSTLSLLEKKKKKKRDSESSNNNDYNEEYDEDDDEQEEEEEEEEESLSKKKSKKKNSTTSPKVKNVHTIKKEKLRKIVLDLKIGPTIFKDLNKEDDEDYNKKLEERIIQYCEKKGICSEKNKLPTPTEVYEYKKSIKLKEELDGIDPSNIIDTTTRPRRRNPNPYISQSFVASDEEEEEEEDNEDDDVDDEVVHEEGEGEGDEEENDKKKKKKLR</sequence>
<dbReference type="InterPro" id="IPR019098">
    <property type="entry name" value="Histone_chaperone_domain_CHZ"/>
</dbReference>
<accession>A0A024VPV0</accession>
<dbReference type="Proteomes" id="UP000030656">
    <property type="component" value="Unassembled WGS sequence"/>
</dbReference>
<gene>
    <name evidence="6" type="ORF">PFFCH_02271</name>
</gene>
<evidence type="ECO:0000313" key="6">
    <source>
        <dbReference type="EMBL" id="ETW30255.1"/>
    </source>
</evidence>
<feature type="region of interest" description="Disordered" evidence="4">
    <location>
        <begin position="242"/>
        <end position="314"/>
    </location>
</feature>
<feature type="domain" description="Histone chaperone" evidence="5">
    <location>
        <begin position="239"/>
        <end position="260"/>
    </location>
</feature>
<dbReference type="AlphaFoldDB" id="A0A024VPV0"/>